<dbReference type="InterPro" id="IPR036047">
    <property type="entry name" value="F-box-like_dom_sf"/>
</dbReference>
<dbReference type="EMBL" id="DUZY01000005">
    <property type="protein sequence ID" value="DAD39651.1"/>
    <property type="molecule type" value="Genomic_DNA"/>
</dbReference>
<dbReference type="InterPro" id="IPR001810">
    <property type="entry name" value="F-box_dom"/>
</dbReference>
<dbReference type="InterPro" id="IPR017451">
    <property type="entry name" value="F-box-assoc_interact_dom"/>
</dbReference>
<accession>A0A822Z7J1</accession>
<sequence>MLLEILLRCPCKPLLRFKCVCKSWCSLISDPYFTYQHLQKRKTRKESVHFIMFFRKVSPTRVELYLVDTSSASSPHGWQRTALRSFDNQYNLMILPSVNGLVCIYFHYQSHPKQSATFQPPCPLPDWTINHEEVALGFGFDPHTKQYKMVHAIRRNNKGNFISDDDNLIYECRVFTVGGGSSTTSWRRVNPPSYRLCEVSSVHLDGKIYWIGDSRRCRRFCPRTDFIVVFFDIGNETFGAFQPPPLSFGFM</sequence>
<feature type="domain" description="F-box associated beta-propeller type 3" evidence="2">
    <location>
        <begin position="82"/>
        <end position="242"/>
    </location>
</feature>
<dbReference type="Proteomes" id="UP000607653">
    <property type="component" value="Unassembled WGS sequence"/>
</dbReference>
<proteinExistence type="predicted"/>
<evidence type="ECO:0000259" key="1">
    <source>
        <dbReference type="Pfam" id="PF00646"/>
    </source>
</evidence>
<evidence type="ECO:0000313" key="4">
    <source>
        <dbReference type="Proteomes" id="UP000607653"/>
    </source>
</evidence>
<protein>
    <recommendedName>
        <fullName evidence="5">F-box domain-containing protein</fullName>
    </recommendedName>
</protein>
<gene>
    <name evidence="3" type="ORF">HUJ06_013974</name>
</gene>
<dbReference type="NCBIfam" id="TIGR01640">
    <property type="entry name" value="F_box_assoc_1"/>
    <property type="match status" value="1"/>
</dbReference>
<comment type="caution">
    <text evidence="3">The sequence shown here is derived from an EMBL/GenBank/DDBJ whole genome shotgun (WGS) entry which is preliminary data.</text>
</comment>
<dbReference type="AlphaFoldDB" id="A0A822Z7J1"/>
<dbReference type="InterPro" id="IPR013187">
    <property type="entry name" value="F-box-assoc_dom_typ3"/>
</dbReference>
<dbReference type="PANTHER" id="PTHR31111">
    <property type="entry name" value="BNAA05G37150D PROTEIN-RELATED"/>
    <property type="match status" value="1"/>
</dbReference>
<name>A0A822Z7J1_NELNU</name>
<organism evidence="3 4">
    <name type="scientific">Nelumbo nucifera</name>
    <name type="common">Sacred lotus</name>
    <dbReference type="NCBI Taxonomy" id="4432"/>
    <lineage>
        <taxon>Eukaryota</taxon>
        <taxon>Viridiplantae</taxon>
        <taxon>Streptophyta</taxon>
        <taxon>Embryophyta</taxon>
        <taxon>Tracheophyta</taxon>
        <taxon>Spermatophyta</taxon>
        <taxon>Magnoliopsida</taxon>
        <taxon>Proteales</taxon>
        <taxon>Nelumbonaceae</taxon>
        <taxon>Nelumbo</taxon>
    </lineage>
</organism>
<dbReference type="SUPFAM" id="SSF81383">
    <property type="entry name" value="F-box domain"/>
    <property type="match status" value="1"/>
</dbReference>
<evidence type="ECO:0000259" key="2">
    <source>
        <dbReference type="Pfam" id="PF08268"/>
    </source>
</evidence>
<dbReference type="PANTHER" id="PTHR31111:SF138">
    <property type="entry name" value="F-BOX ASSOCIATED DOMAIN-CONTAINING PROTEIN"/>
    <property type="match status" value="1"/>
</dbReference>
<reference evidence="3 4" key="1">
    <citation type="journal article" date="2020" name="Mol. Biol. Evol.">
        <title>Distinct Expression and Methylation Patterns for Genes with Different Fates following a Single Whole-Genome Duplication in Flowering Plants.</title>
        <authorList>
            <person name="Shi T."/>
            <person name="Rahmani R.S."/>
            <person name="Gugger P.F."/>
            <person name="Wang M."/>
            <person name="Li H."/>
            <person name="Zhang Y."/>
            <person name="Li Z."/>
            <person name="Wang Q."/>
            <person name="Van de Peer Y."/>
            <person name="Marchal K."/>
            <person name="Chen J."/>
        </authorList>
    </citation>
    <scope>NUCLEOTIDE SEQUENCE [LARGE SCALE GENOMIC DNA]</scope>
    <source>
        <tissue evidence="3">Leaf</tissue>
    </source>
</reference>
<dbReference type="Pfam" id="PF08268">
    <property type="entry name" value="FBA_3"/>
    <property type="match status" value="1"/>
</dbReference>
<evidence type="ECO:0000313" key="3">
    <source>
        <dbReference type="EMBL" id="DAD39651.1"/>
    </source>
</evidence>
<dbReference type="Pfam" id="PF00646">
    <property type="entry name" value="F-box"/>
    <property type="match status" value="1"/>
</dbReference>
<keyword evidence="4" id="KW-1185">Reference proteome</keyword>
<dbReference type="Gene3D" id="1.20.1280.50">
    <property type="match status" value="1"/>
</dbReference>
<evidence type="ECO:0008006" key="5">
    <source>
        <dbReference type="Google" id="ProtNLM"/>
    </source>
</evidence>
<feature type="domain" description="F-box" evidence="1">
    <location>
        <begin position="2"/>
        <end position="34"/>
    </location>
</feature>